<feature type="transmembrane region" description="Helical" evidence="8">
    <location>
        <begin position="6"/>
        <end position="28"/>
    </location>
</feature>
<keyword evidence="7" id="KW-0460">Magnesium</keyword>
<dbReference type="GO" id="GO:0009103">
    <property type="term" value="P:lipopolysaccharide biosynthetic process"/>
    <property type="evidence" value="ECO:0007669"/>
    <property type="project" value="TreeGrafter"/>
</dbReference>
<keyword evidence="6 8" id="KW-0472">Membrane</keyword>
<feature type="transmembrane region" description="Helical" evidence="8">
    <location>
        <begin position="119"/>
        <end position="137"/>
    </location>
</feature>
<feature type="transmembrane region" description="Helical" evidence="8">
    <location>
        <begin position="197"/>
        <end position="214"/>
    </location>
</feature>
<evidence type="ECO:0000313" key="9">
    <source>
        <dbReference type="EMBL" id="HDM89769.1"/>
    </source>
</evidence>
<feature type="transmembrane region" description="Helical" evidence="8">
    <location>
        <begin position="293"/>
        <end position="311"/>
    </location>
</feature>
<dbReference type="CDD" id="cd06853">
    <property type="entry name" value="GT_WecA_like"/>
    <property type="match status" value="1"/>
</dbReference>
<feature type="transmembrane region" description="Helical" evidence="8">
    <location>
        <begin position="72"/>
        <end position="90"/>
    </location>
</feature>
<dbReference type="EMBL" id="DRBW01000037">
    <property type="protein sequence ID" value="HDM89769.1"/>
    <property type="molecule type" value="Genomic_DNA"/>
</dbReference>
<dbReference type="GO" id="GO:0046872">
    <property type="term" value="F:metal ion binding"/>
    <property type="evidence" value="ECO:0007669"/>
    <property type="project" value="UniProtKB-KW"/>
</dbReference>
<evidence type="ECO:0000256" key="8">
    <source>
        <dbReference type="SAM" id="Phobius"/>
    </source>
</evidence>
<dbReference type="InterPro" id="IPR018480">
    <property type="entry name" value="PNAcMuramoyl-5peptid_Trfase_CS"/>
</dbReference>
<comment type="cofactor">
    <cofactor evidence="7">
        <name>Mg(2+)</name>
        <dbReference type="ChEBI" id="CHEBI:18420"/>
    </cofactor>
</comment>
<evidence type="ECO:0000256" key="7">
    <source>
        <dbReference type="PIRSR" id="PIRSR600715-1"/>
    </source>
</evidence>
<comment type="subcellular location">
    <subcellularLocation>
        <location evidence="1">Cell membrane</location>
        <topology evidence="1">Multi-pass membrane protein</topology>
    </subcellularLocation>
</comment>
<evidence type="ECO:0000256" key="6">
    <source>
        <dbReference type="ARBA" id="ARBA00023136"/>
    </source>
</evidence>
<evidence type="ECO:0000256" key="3">
    <source>
        <dbReference type="ARBA" id="ARBA00022679"/>
    </source>
</evidence>
<keyword evidence="3 9" id="KW-0808">Transferase</keyword>
<organism evidence="9">
    <name type="scientific">candidate division WOR-3 bacterium</name>
    <dbReference type="NCBI Taxonomy" id="2052148"/>
    <lineage>
        <taxon>Bacteria</taxon>
        <taxon>Bacteria division WOR-3</taxon>
    </lineage>
</organism>
<keyword evidence="2" id="KW-1003">Cell membrane</keyword>
<dbReference type="AlphaFoldDB" id="A0A7C1BD24"/>
<evidence type="ECO:0000256" key="1">
    <source>
        <dbReference type="ARBA" id="ARBA00004651"/>
    </source>
</evidence>
<feature type="transmembrane region" description="Helical" evidence="8">
    <location>
        <begin position="220"/>
        <end position="239"/>
    </location>
</feature>
<dbReference type="InterPro" id="IPR000715">
    <property type="entry name" value="Glycosyl_transferase_4"/>
</dbReference>
<feature type="transmembrane region" description="Helical" evidence="8">
    <location>
        <begin position="48"/>
        <end position="66"/>
    </location>
</feature>
<proteinExistence type="predicted"/>
<protein>
    <submittedName>
        <fullName evidence="9">Undecaprenyl/decaprenyl-phosphate alpha-N-acetylglucosaminyl 1-phosphate transferase</fullName>
    </submittedName>
</protein>
<feature type="transmembrane region" description="Helical" evidence="8">
    <location>
        <begin position="144"/>
        <end position="162"/>
    </location>
</feature>
<feature type="binding site" evidence="7">
    <location>
        <position position="196"/>
    </location>
    <ligand>
        <name>Mg(2+)</name>
        <dbReference type="ChEBI" id="CHEBI:18420"/>
    </ligand>
</feature>
<comment type="caution">
    <text evidence="9">The sequence shown here is derived from an EMBL/GenBank/DDBJ whole genome shotgun (WGS) entry which is preliminary data.</text>
</comment>
<dbReference type="Proteomes" id="UP000885931">
    <property type="component" value="Unassembled WGS sequence"/>
</dbReference>
<dbReference type="GO" id="GO:0016780">
    <property type="term" value="F:phosphotransferase activity, for other substituted phosphate groups"/>
    <property type="evidence" value="ECO:0007669"/>
    <property type="project" value="InterPro"/>
</dbReference>
<feature type="transmembrane region" description="Helical" evidence="8">
    <location>
        <begin position="168"/>
        <end position="185"/>
    </location>
</feature>
<evidence type="ECO:0000256" key="2">
    <source>
        <dbReference type="ARBA" id="ARBA00022475"/>
    </source>
</evidence>
<dbReference type="PANTHER" id="PTHR22926">
    <property type="entry name" value="PHOSPHO-N-ACETYLMURAMOYL-PENTAPEPTIDE-TRANSFERASE"/>
    <property type="match status" value="1"/>
</dbReference>
<keyword evidence="4 8" id="KW-0812">Transmembrane</keyword>
<gene>
    <name evidence="9" type="ORF">ENG67_00990</name>
</gene>
<feature type="transmembrane region" description="Helical" evidence="8">
    <location>
        <begin position="97"/>
        <end position="113"/>
    </location>
</feature>
<feature type="transmembrane region" description="Helical" evidence="8">
    <location>
        <begin position="270"/>
        <end position="287"/>
    </location>
</feature>
<keyword evidence="5 8" id="KW-1133">Transmembrane helix</keyword>
<reference evidence="9" key="1">
    <citation type="journal article" date="2020" name="mSystems">
        <title>Genome- and Community-Level Interaction Insights into Carbon Utilization and Element Cycling Functions of Hydrothermarchaeota in Hydrothermal Sediment.</title>
        <authorList>
            <person name="Zhou Z."/>
            <person name="Liu Y."/>
            <person name="Xu W."/>
            <person name="Pan J."/>
            <person name="Luo Z.H."/>
            <person name="Li M."/>
        </authorList>
    </citation>
    <scope>NUCLEOTIDE SEQUENCE [LARGE SCALE GENOMIC DNA]</scope>
    <source>
        <strain evidence="9">HyVt-237</strain>
    </source>
</reference>
<dbReference type="GO" id="GO:0044038">
    <property type="term" value="P:cell wall macromolecule biosynthetic process"/>
    <property type="evidence" value="ECO:0007669"/>
    <property type="project" value="TreeGrafter"/>
</dbReference>
<accession>A0A7C1BD24</accession>
<evidence type="ECO:0000256" key="5">
    <source>
        <dbReference type="ARBA" id="ARBA00022989"/>
    </source>
</evidence>
<dbReference type="PANTHER" id="PTHR22926:SF3">
    <property type="entry name" value="UNDECAPRENYL-PHOSPHATE ALPHA-N-ACETYLGLUCOSAMINYL 1-PHOSPHATE TRANSFERASE"/>
    <property type="match status" value="1"/>
</dbReference>
<evidence type="ECO:0000256" key="4">
    <source>
        <dbReference type="ARBA" id="ARBA00022692"/>
    </source>
</evidence>
<dbReference type="PROSITE" id="PS01348">
    <property type="entry name" value="MRAY_2"/>
    <property type="match status" value="1"/>
</dbReference>
<keyword evidence="7" id="KW-0479">Metal-binding</keyword>
<feature type="binding site" evidence="7">
    <location>
        <position position="136"/>
    </location>
    <ligand>
        <name>Mg(2+)</name>
        <dbReference type="ChEBI" id="CHEBI:18420"/>
    </ligand>
</feature>
<dbReference type="GO" id="GO:0005886">
    <property type="term" value="C:plasma membrane"/>
    <property type="evidence" value="ECO:0007669"/>
    <property type="project" value="UniProtKB-SubCell"/>
</dbReference>
<sequence>MLSKTLCSFILSFLVVSVLTPLFGKIAVKLGIFDRPDDPSLKIHRKPIPYLGGASIFVALILSTYLFGDAAYPFLAAMTLIFLLGLIDDIRGLAPGVRLAIEAIAAFLFLYTVRDAGPILMGLFFLLLLATVNSVNLIDGLDGLASGTAAIAAAGFAVISLISGNHQVLLLSVALIGATIAFLFYNFHPARIFLGDAGSYLLGFSLAVLLVLTSKDLRSLVASLFFIGIFGLDTSLAIVRRLVNGKPIFQGDRSHLYDQIMDRTGSHKKAVLICYLLEALFVATGILSFLLPGVHALIFFLLFWSGVWTILKRENFIKRERTA</sequence>
<name>A0A7C1BD24_UNCW3</name>
<dbReference type="GO" id="GO:0071555">
    <property type="term" value="P:cell wall organization"/>
    <property type="evidence" value="ECO:0007669"/>
    <property type="project" value="TreeGrafter"/>
</dbReference>
<dbReference type="Pfam" id="PF00953">
    <property type="entry name" value="Glycos_transf_4"/>
    <property type="match status" value="1"/>
</dbReference>